<comment type="caution">
    <text evidence="1">The sequence shown here is derived from an EMBL/GenBank/DDBJ whole genome shotgun (WGS) entry which is preliminary data.</text>
</comment>
<protein>
    <submittedName>
        <fullName evidence="1">ECF transporter S component</fullName>
    </submittedName>
</protein>
<sequence length="180" mass="20206">MKNNLQTKDTVLLGLFISLKIILARVAQITLFNNFLRISFGFIVSGLTAYLYGPWITCAMGAAADILGFFLFPQTSPFFPGYTLTAALGGFTYGYFMHYKKMKGKISLPHIVMANAFVNLILHGLLNTYWLSLTNGKAFMALLPLRLAKNFAIIPIECAILYFTLKYLTIHLNAFRTKEV</sequence>
<proteinExistence type="predicted"/>
<evidence type="ECO:0000313" key="1">
    <source>
        <dbReference type="EMBL" id="PHV71988.1"/>
    </source>
</evidence>
<accession>A0AC61DG22</accession>
<dbReference type="Proteomes" id="UP000224460">
    <property type="component" value="Unassembled WGS sequence"/>
</dbReference>
<organism evidence="1 2">
    <name type="scientific">Sporanaerobium hydrogeniformans</name>
    <dbReference type="NCBI Taxonomy" id="3072179"/>
    <lineage>
        <taxon>Bacteria</taxon>
        <taxon>Bacillati</taxon>
        <taxon>Bacillota</taxon>
        <taxon>Clostridia</taxon>
        <taxon>Lachnospirales</taxon>
        <taxon>Lachnospiraceae</taxon>
        <taxon>Sporanaerobium</taxon>
    </lineage>
</organism>
<reference evidence="1" key="1">
    <citation type="submission" date="2017-10" db="EMBL/GenBank/DDBJ databases">
        <title>Genome sequence of cellulolytic Lachnospiraceae bacterium XHS1971 isolated from hotspring sediment.</title>
        <authorList>
            <person name="Vasudevan G."/>
            <person name="Joshi A.J."/>
            <person name="Hivarkar S."/>
            <person name="Lanjekar V.B."/>
            <person name="Dhakephalkar P.K."/>
            <person name="Dagar S."/>
        </authorList>
    </citation>
    <scope>NUCLEOTIDE SEQUENCE</scope>
    <source>
        <strain evidence="1">XHS1971</strain>
    </source>
</reference>
<name>A0AC61DG22_9FIRM</name>
<dbReference type="EMBL" id="PEDL01000001">
    <property type="protein sequence ID" value="PHV71988.1"/>
    <property type="molecule type" value="Genomic_DNA"/>
</dbReference>
<gene>
    <name evidence="1" type="ORF">CS063_00495</name>
</gene>
<evidence type="ECO:0000313" key="2">
    <source>
        <dbReference type="Proteomes" id="UP000224460"/>
    </source>
</evidence>
<keyword evidence="2" id="KW-1185">Reference proteome</keyword>